<dbReference type="InterPro" id="IPR006626">
    <property type="entry name" value="PbH1"/>
</dbReference>
<evidence type="ECO:0000259" key="8">
    <source>
        <dbReference type="Pfam" id="PF13229"/>
    </source>
</evidence>
<dbReference type="Pfam" id="PF23764">
    <property type="entry name" value="Beta-barrel_GLAA-B_II"/>
    <property type="match status" value="1"/>
</dbReference>
<evidence type="ECO:0000256" key="1">
    <source>
        <dbReference type="ARBA" id="ARBA00001255"/>
    </source>
</evidence>
<comment type="catalytic activity">
    <reaction evidence="2">
        <text>Hydrolysis of terminal, non-reducing branched (1-&gt;3)-alpha-D-galactosidic residues, producing free D-galactose.</text>
        <dbReference type="EC" id="3.2.1.n1"/>
    </reaction>
</comment>
<dbReference type="Proteomes" id="UP000617628">
    <property type="component" value="Unassembled WGS sequence"/>
</dbReference>
<sequence>MKKLPLCLFSLCALSSLGARTINVADHGIVPGKDVTLQVNQLINAVKDEPDVTLFFPQGTYDFHPENALEIYRAVANHDNSLKRMGFPLYGHKDLTIDGDGSLFMFHGHMVPFTLESVDTVTLKDFTIDWSRSFHDELLVVERDDTDQSFIVEIDPKQDPYTIKGGKLYFERYKIAEDGIGSNMVWDPKTLSPIYDTRSYQMNAGKMKVSHAGKNRVKIEKAVKVAPPVGTTLITYGTQTTNRLAPAMHVTNSKDIVIDGVTVLDGGGMGLIVERTENVTLEGMKVQAKEGYFVSTRADATHFIGCKGTIKLENCEFKHMLDDGINVHGAYVKVEEYLGENQFLCEISHFQQWGLTFAEPGDKVAILSRETILPFHETEVTEFEIINEHRFLMTVANVPANLPKGPLSVENLSWYPDLIMRNNRILQNRARSVLVTTKGKVVIENNYFNSQMHGILIEGDNNKWYESGAVEDVVIRNNTFDNVGYAKTERYPLLASPLFRPEQRFGEGHYHRNVRFTGNTIKTFNGLSVKALSVKGLDITNNTLIFDNKYPEADEGPSIVLEYCDDVLIKGNKAKGFSHDIGISQTDDCTSITAKNNKGL</sequence>
<feature type="domain" description="GLAA-B beta-barrel" evidence="9">
    <location>
        <begin position="137"/>
        <end position="233"/>
    </location>
</feature>
<evidence type="ECO:0000256" key="7">
    <source>
        <dbReference type="SAM" id="SignalP"/>
    </source>
</evidence>
<evidence type="ECO:0000259" key="10">
    <source>
        <dbReference type="Pfam" id="PF23764"/>
    </source>
</evidence>
<keyword evidence="6" id="KW-0326">Glycosidase</keyword>
<organism evidence="11 12">
    <name type="scientific">Pelagicoccus mobilis</name>
    <dbReference type="NCBI Taxonomy" id="415221"/>
    <lineage>
        <taxon>Bacteria</taxon>
        <taxon>Pseudomonadati</taxon>
        <taxon>Verrucomicrobiota</taxon>
        <taxon>Opitutia</taxon>
        <taxon>Puniceicoccales</taxon>
        <taxon>Pelagicoccaceae</taxon>
        <taxon>Pelagicoccus</taxon>
    </lineage>
</organism>
<dbReference type="GO" id="GO:0004557">
    <property type="term" value="F:alpha-galactosidase activity"/>
    <property type="evidence" value="ECO:0007669"/>
    <property type="project" value="UniProtKB-EC"/>
</dbReference>
<dbReference type="InterPro" id="IPR057275">
    <property type="entry name" value="Beta-barrel_GLAA-B_I"/>
</dbReference>
<reference evidence="11" key="1">
    <citation type="submission" date="2021-01" db="EMBL/GenBank/DDBJ databases">
        <title>Modified the classification status of verrucomicrobia.</title>
        <authorList>
            <person name="Feng X."/>
        </authorList>
    </citation>
    <scope>NUCLEOTIDE SEQUENCE</scope>
    <source>
        <strain evidence="11">KCTC 13126</strain>
    </source>
</reference>
<keyword evidence="3 7" id="KW-0732">Signal</keyword>
<dbReference type="EMBL" id="JAENIL010000001">
    <property type="protein sequence ID" value="MBK1875327.1"/>
    <property type="molecule type" value="Genomic_DNA"/>
</dbReference>
<comment type="caution">
    <text evidence="11">The sequence shown here is derived from an EMBL/GenBank/DDBJ whole genome shotgun (WGS) entry which is preliminary data.</text>
</comment>
<dbReference type="Pfam" id="PF13229">
    <property type="entry name" value="Beta_helix"/>
    <property type="match status" value="1"/>
</dbReference>
<dbReference type="SUPFAM" id="SSF51126">
    <property type="entry name" value="Pectin lyase-like"/>
    <property type="match status" value="1"/>
</dbReference>
<dbReference type="RefSeq" id="WP_200353542.1">
    <property type="nucleotide sequence ID" value="NZ_JAENIL010000001.1"/>
</dbReference>
<evidence type="ECO:0000256" key="3">
    <source>
        <dbReference type="ARBA" id="ARBA00022729"/>
    </source>
</evidence>
<feature type="signal peptide" evidence="7">
    <location>
        <begin position="1"/>
        <end position="18"/>
    </location>
</feature>
<dbReference type="InterPro" id="IPR039448">
    <property type="entry name" value="Beta_helix"/>
</dbReference>
<dbReference type="InterPro" id="IPR012334">
    <property type="entry name" value="Pectin_lyas_fold"/>
</dbReference>
<accession>A0A934RR20</accession>
<evidence type="ECO:0000256" key="4">
    <source>
        <dbReference type="ARBA" id="ARBA00022737"/>
    </source>
</evidence>
<dbReference type="InterPro" id="IPR056441">
    <property type="entry name" value="Beta-barrel_GLAA-B_II"/>
</dbReference>
<dbReference type="InterPro" id="IPR011050">
    <property type="entry name" value="Pectin_lyase_fold/virulence"/>
</dbReference>
<keyword evidence="5" id="KW-0378">Hydrolase</keyword>
<keyword evidence="12" id="KW-1185">Reference proteome</keyword>
<evidence type="ECO:0000313" key="11">
    <source>
        <dbReference type="EMBL" id="MBK1875327.1"/>
    </source>
</evidence>
<protein>
    <submittedName>
        <fullName evidence="11">Right-handed parallel beta-helix repeat-containing protein</fullName>
    </submittedName>
</protein>
<evidence type="ECO:0000313" key="12">
    <source>
        <dbReference type="Proteomes" id="UP000617628"/>
    </source>
</evidence>
<evidence type="ECO:0000256" key="6">
    <source>
        <dbReference type="ARBA" id="ARBA00023295"/>
    </source>
</evidence>
<feature type="chain" id="PRO_5037208744" evidence="7">
    <location>
        <begin position="19"/>
        <end position="600"/>
    </location>
</feature>
<dbReference type="AlphaFoldDB" id="A0A934RR20"/>
<feature type="domain" description="GLAA-B beta-barrel" evidence="10">
    <location>
        <begin position="343"/>
        <end position="403"/>
    </location>
</feature>
<name>A0A934RR20_9BACT</name>
<dbReference type="SMART" id="SM00710">
    <property type="entry name" value="PbH1"/>
    <property type="match status" value="7"/>
</dbReference>
<feature type="domain" description="Right handed beta helix" evidence="8">
    <location>
        <begin position="419"/>
        <end position="598"/>
    </location>
</feature>
<dbReference type="Pfam" id="PF23763">
    <property type="entry name" value="Beta-barrel_GLAA-B_I"/>
    <property type="match status" value="1"/>
</dbReference>
<dbReference type="Gene3D" id="2.160.20.10">
    <property type="entry name" value="Single-stranded right-handed beta-helix, Pectin lyase-like"/>
    <property type="match status" value="2"/>
</dbReference>
<evidence type="ECO:0000256" key="5">
    <source>
        <dbReference type="ARBA" id="ARBA00022801"/>
    </source>
</evidence>
<keyword evidence="4" id="KW-0677">Repeat</keyword>
<evidence type="ECO:0000256" key="2">
    <source>
        <dbReference type="ARBA" id="ARBA00001271"/>
    </source>
</evidence>
<gene>
    <name evidence="11" type="ORF">JIN87_00535</name>
</gene>
<comment type="catalytic activity">
    <reaction evidence="1">
        <text>Hydrolysis of terminal, non-reducing alpha-D-galactose residues in alpha-D-galactosides, including galactose oligosaccharides, galactomannans and galactolipids.</text>
        <dbReference type="EC" id="3.2.1.22"/>
    </reaction>
</comment>
<evidence type="ECO:0000259" key="9">
    <source>
        <dbReference type="Pfam" id="PF23763"/>
    </source>
</evidence>
<proteinExistence type="predicted"/>